<dbReference type="InterPro" id="IPR018202">
    <property type="entry name" value="Ser_caboxypep_ser_AS"/>
</dbReference>
<evidence type="ECO:0000256" key="8">
    <source>
        <dbReference type="ARBA" id="ARBA00023157"/>
    </source>
</evidence>
<reference evidence="12" key="2">
    <citation type="submission" date="2025-08" db="UniProtKB">
        <authorList>
            <consortium name="RefSeq"/>
        </authorList>
    </citation>
    <scope>IDENTIFICATION</scope>
    <source>
        <tissue evidence="12">Etiolated seedlings</tissue>
    </source>
</reference>
<dbReference type="AlphaFoldDB" id="A0A1S2YPZ0"/>
<dbReference type="SUPFAM" id="SSF53474">
    <property type="entry name" value="alpha/beta-Hydrolases"/>
    <property type="match status" value="1"/>
</dbReference>
<keyword evidence="4 10" id="KW-0121">Carboxypeptidase</keyword>
<dbReference type="Pfam" id="PF00450">
    <property type="entry name" value="Peptidase_S10"/>
    <property type="match status" value="1"/>
</dbReference>
<dbReference type="Gene3D" id="6.10.250.940">
    <property type="match status" value="1"/>
</dbReference>
<dbReference type="FunFam" id="3.40.50.11320:FF:000001">
    <property type="entry name" value="Carboxypeptidase"/>
    <property type="match status" value="1"/>
</dbReference>
<dbReference type="InterPro" id="IPR033124">
    <property type="entry name" value="Ser_caboxypep_his_AS"/>
</dbReference>
<dbReference type="PRINTS" id="PR00724">
    <property type="entry name" value="CRBOXYPTASEC"/>
</dbReference>
<dbReference type="PROSITE" id="PS00560">
    <property type="entry name" value="CARBOXYPEPT_SER_HIS"/>
    <property type="match status" value="1"/>
</dbReference>
<feature type="chain" id="PRO_5010001654" description="Carboxypeptidase" evidence="10">
    <location>
        <begin position="23"/>
        <end position="475"/>
    </location>
</feature>
<evidence type="ECO:0000256" key="4">
    <source>
        <dbReference type="ARBA" id="ARBA00022645"/>
    </source>
</evidence>
<gene>
    <name evidence="12" type="primary">LOC101492801</name>
</gene>
<accession>A0A1S2YPZ0</accession>
<evidence type="ECO:0000256" key="7">
    <source>
        <dbReference type="ARBA" id="ARBA00022801"/>
    </source>
</evidence>
<dbReference type="OrthoDB" id="443318at2759"/>
<dbReference type="eggNOG" id="KOG1282">
    <property type="taxonomic scope" value="Eukaryota"/>
</dbReference>
<dbReference type="KEGG" id="cam:101492801"/>
<name>A0A1S2YPZ0_CICAR</name>
<dbReference type="PANTHER" id="PTHR11802:SF235">
    <property type="entry name" value="SERINE CARBOXYPEPTIDASE-LIKE 33"/>
    <property type="match status" value="1"/>
</dbReference>
<evidence type="ECO:0000256" key="5">
    <source>
        <dbReference type="ARBA" id="ARBA00022670"/>
    </source>
</evidence>
<evidence type="ECO:0000256" key="10">
    <source>
        <dbReference type="RuleBase" id="RU361156"/>
    </source>
</evidence>
<dbReference type="GO" id="GO:0004185">
    <property type="term" value="F:serine-type carboxypeptidase activity"/>
    <property type="evidence" value="ECO:0007669"/>
    <property type="project" value="UniProtKB-UniRule"/>
</dbReference>
<protein>
    <recommendedName>
        <fullName evidence="10">Carboxypeptidase</fullName>
        <ecNumber evidence="10">3.4.16.-</ecNumber>
    </recommendedName>
</protein>
<keyword evidence="5 10" id="KW-0645">Protease</keyword>
<dbReference type="Proteomes" id="UP000087171">
    <property type="component" value="Chromosome Ca7"/>
</dbReference>
<dbReference type="GO" id="GO:0005773">
    <property type="term" value="C:vacuole"/>
    <property type="evidence" value="ECO:0007669"/>
    <property type="project" value="TreeGrafter"/>
</dbReference>
<evidence type="ECO:0000256" key="6">
    <source>
        <dbReference type="ARBA" id="ARBA00022729"/>
    </source>
</evidence>
<dbReference type="InterPro" id="IPR001563">
    <property type="entry name" value="Peptidase_S10"/>
</dbReference>
<evidence type="ECO:0000313" key="12">
    <source>
        <dbReference type="RefSeq" id="XP_004508115.1"/>
    </source>
</evidence>
<keyword evidence="7 10" id="KW-0378">Hydrolase</keyword>
<proteinExistence type="inferred from homology"/>
<comment type="similarity">
    <text evidence="2 10">Belongs to the peptidase S10 family.</text>
</comment>
<keyword evidence="11" id="KW-1185">Reference proteome</keyword>
<dbReference type="InterPro" id="IPR029058">
    <property type="entry name" value="AB_hydrolase_fold"/>
</dbReference>
<evidence type="ECO:0000256" key="9">
    <source>
        <dbReference type="ARBA" id="ARBA00023180"/>
    </source>
</evidence>
<dbReference type="GO" id="GO:0006508">
    <property type="term" value="P:proteolysis"/>
    <property type="evidence" value="ECO:0007669"/>
    <property type="project" value="UniProtKB-KW"/>
</dbReference>
<keyword evidence="8" id="KW-1015">Disulfide bond</keyword>
<evidence type="ECO:0000256" key="1">
    <source>
        <dbReference type="ARBA" id="ARBA00004613"/>
    </source>
</evidence>
<keyword evidence="9" id="KW-0325">Glycoprotein</keyword>
<dbReference type="Gene3D" id="3.40.50.11320">
    <property type="match status" value="1"/>
</dbReference>
<dbReference type="RefSeq" id="XP_004508115.1">
    <property type="nucleotide sequence ID" value="XM_004508058.3"/>
</dbReference>
<dbReference type="PANTHER" id="PTHR11802">
    <property type="entry name" value="SERINE PROTEASE FAMILY S10 SERINE CARBOXYPEPTIDASE"/>
    <property type="match status" value="1"/>
</dbReference>
<organism evidence="11 12">
    <name type="scientific">Cicer arietinum</name>
    <name type="common">Chickpea</name>
    <name type="synonym">Garbanzo</name>
    <dbReference type="NCBI Taxonomy" id="3827"/>
    <lineage>
        <taxon>Eukaryota</taxon>
        <taxon>Viridiplantae</taxon>
        <taxon>Streptophyta</taxon>
        <taxon>Embryophyta</taxon>
        <taxon>Tracheophyta</taxon>
        <taxon>Spermatophyta</taxon>
        <taxon>Magnoliopsida</taxon>
        <taxon>eudicotyledons</taxon>
        <taxon>Gunneridae</taxon>
        <taxon>Pentapetalae</taxon>
        <taxon>rosids</taxon>
        <taxon>fabids</taxon>
        <taxon>Fabales</taxon>
        <taxon>Fabaceae</taxon>
        <taxon>Papilionoideae</taxon>
        <taxon>50 kb inversion clade</taxon>
        <taxon>NPAAA clade</taxon>
        <taxon>Hologalegina</taxon>
        <taxon>IRL clade</taxon>
        <taxon>Cicereae</taxon>
        <taxon>Cicer</taxon>
    </lineage>
</organism>
<dbReference type="GO" id="GO:0005576">
    <property type="term" value="C:extracellular region"/>
    <property type="evidence" value="ECO:0007669"/>
    <property type="project" value="UniProtKB-SubCell"/>
</dbReference>
<sequence length="475" mass="54079">MNVFLFVLQFLSFILLTTPTKASEINVESYESDRITNLPGQPSTPSVSHFSGYITVNQEHGRALFYWFFEAQSEPSNKPLLLWLNGGPGCSSIGYGAVVEIGPLLVNKNGEGLNFNSYSWNQEANLLFVESPVGVGFSYTNTSSDLTILEDHFVAEDAYNFLVNWLQRFPQFKSRDFYIAGESYAGHYIPQLAELIFDRNKDRNSYPFINLKGFIVGNPETEDYYDYKGLLEYAWSHAVISDQQYEKAKQVCDFKQSLWSDECNQVMSQLFHDYSEIDIYNIYAPACRLNKTSSVTSNVPESLTKVKNDYKLKRMRIFGGYDPCYSKYVEEFFNRVDVQSSFHANNNKRENGNIAWKVCNDSILGTYNFSVFSVLPIYTKLIKGGLKIWIYSGDADGRLPVIGTRYCVEALGLPLKSTWRPWYHHNQVGGRIVEYEGLTYVTVRGAGHLVPLNKPTEALSLIHSYLTGDNLPTRP</sequence>
<evidence type="ECO:0000256" key="3">
    <source>
        <dbReference type="ARBA" id="ARBA00022525"/>
    </source>
</evidence>
<comment type="subcellular location">
    <subcellularLocation>
        <location evidence="1">Secreted</location>
    </subcellularLocation>
</comment>
<evidence type="ECO:0000313" key="11">
    <source>
        <dbReference type="Proteomes" id="UP000087171"/>
    </source>
</evidence>
<dbReference type="GeneID" id="101492801"/>
<evidence type="ECO:0000256" key="2">
    <source>
        <dbReference type="ARBA" id="ARBA00009431"/>
    </source>
</evidence>
<dbReference type="FunFam" id="3.40.50.1820:FF:000013">
    <property type="entry name" value="Carboxypeptidase"/>
    <property type="match status" value="1"/>
</dbReference>
<dbReference type="PROSITE" id="PS00131">
    <property type="entry name" value="CARBOXYPEPT_SER_SER"/>
    <property type="match status" value="1"/>
</dbReference>
<reference evidence="11" key="1">
    <citation type="journal article" date="2013" name="Nat. Biotechnol.">
        <title>Draft genome sequence of chickpea (Cicer arietinum) provides a resource for trait improvement.</title>
        <authorList>
            <person name="Varshney R.K."/>
            <person name="Song C."/>
            <person name="Saxena R.K."/>
            <person name="Azam S."/>
            <person name="Yu S."/>
            <person name="Sharpe A.G."/>
            <person name="Cannon S."/>
            <person name="Baek J."/>
            <person name="Rosen B.D."/>
            <person name="Tar'an B."/>
            <person name="Millan T."/>
            <person name="Zhang X."/>
            <person name="Ramsay L.D."/>
            <person name="Iwata A."/>
            <person name="Wang Y."/>
            <person name="Nelson W."/>
            <person name="Farmer A.D."/>
            <person name="Gaur P.M."/>
            <person name="Soderlund C."/>
            <person name="Penmetsa R.V."/>
            <person name="Xu C."/>
            <person name="Bharti A.K."/>
            <person name="He W."/>
            <person name="Winter P."/>
            <person name="Zhao S."/>
            <person name="Hane J.K."/>
            <person name="Carrasquilla-Garcia N."/>
            <person name="Condie J.A."/>
            <person name="Upadhyaya H.D."/>
            <person name="Luo M.C."/>
            <person name="Thudi M."/>
            <person name="Gowda C.L."/>
            <person name="Singh N.P."/>
            <person name="Lichtenzveig J."/>
            <person name="Gali K.K."/>
            <person name="Rubio J."/>
            <person name="Nadarajan N."/>
            <person name="Dolezel J."/>
            <person name="Bansal K.C."/>
            <person name="Xu X."/>
            <person name="Edwards D."/>
            <person name="Zhang G."/>
            <person name="Kahl G."/>
            <person name="Gil J."/>
            <person name="Singh K.B."/>
            <person name="Datta S.K."/>
            <person name="Jackson S.A."/>
            <person name="Wang J."/>
            <person name="Cook D.R."/>
        </authorList>
    </citation>
    <scope>NUCLEOTIDE SEQUENCE [LARGE SCALE GENOMIC DNA]</scope>
    <source>
        <strain evidence="11">cv. CDC Frontier</strain>
    </source>
</reference>
<dbReference type="Gene3D" id="3.40.50.1820">
    <property type="entry name" value="alpha/beta hydrolase"/>
    <property type="match status" value="1"/>
</dbReference>
<feature type="signal peptide" evidence="10">
    <location>
        <begin position="1"/>
        <end position="22"/>
    </location>
</feature>
<keyword evidence="3" id="KW-0964">Secreted</keyword>
<dbReference type="PaxDb" id="3827-XP_004508115.1"/>
<keyword evidence="6 10" id="KW-0732">Signal</keyword>
<dbReference type="EC" id="3.4.16.-" evidence="10"/>